<proteinExistence type="predicted"/>
<evidence type="ECO:0000313" key="1">
    <source>
        <dbReference type="EMBL" id="KGT78444.1"/>
    </source>
</evidence>
<gene>
    <name evidence="1" type="ORF">MA20_13540</name>
</gene>
<dbReference type="EMBL" id="JRPN01000014">
    <property type="protein sequence ID" value="KGT78444.1"/>
    <property type="molecule type" value="Genomic_DNA"/>
</dbReference>
<accession>A0A0A3XYP2</accession>
<dbReference type="RefSeq" id="WP_041955535.1">
    <property type="nucleotide sequence ID" value="NZ_JRPN01000014.1"/>
</dbReference>
<comment type="caution">
    <text evidence="1">The sequence shown here is derived from an EMBL/GenBank/DDBJ whole genome shotgun (WGS) entry which is preliminary data.</text>
</comment>
<organism evidence="1 2">
    <name type="scientific">Bradyrhizobium japonicum</name>
    <dbReference type="NCBI Taxonomy" id="375"/>
    <lineage>
        <taxon>Bacteria</taxon>
        <taxon>Pseudomonadati</taxon>
        <taxon>Pseudomonadota</taxon>
        <taxon>Alphaproteobacteria</taxon>
        <taxon>Hyphomicrobiales</taxon>
        <taxon>Nitrobacteraceae</taxon>
        <taxon>Bradyrhizobium</taxon>
    </lineage>
</organism>
<evidence type="ECO:0000313" key="2">
    <source>
        <dbReference type="Proteomes" id="UP000030377"/>
    </source>
</evidence>
<sequence length="97" mass="10776">MTWKNFVSPVNLVPRRRMAASAIMYGLSLAVRFTSATGEEVEIPAQSVHNASPVMPVIDRDGGQLPYADWRPNANEPIFFRHRWPPPMASMPGCPSP</sequence>
<protein>
    <submittedName>
        <fullName evidence="1">Uncharacterized protein</fullName>
    </submittedName>
</protein>
<name>A0A0A3XYP2_BRAJP</name>
<dbReference type="Proteomes" id="UP000030377">
    <property type="component" value="Unassembled WGS sequence"/>
</dbReference>
<reference evidence="1 2" key="1">
    <citation type="submission" date="2014-09" db="EMBL/GenBank/DDBJ databases">
        <title>Draft genome of Bradyrhizobium japonicum Is-34.</title>
        <authorList>
            <person name="Tsurumaru H."/>
            <person name="Yamakawa T."/>
            <person name="Hashimoto S."/>
            <person name="Okizaki K."/>
            <person name="Kanesaki Y."/>
            <person name="Yoshikawa H."/>
            <person name="Yajima S."/>
        </authorList>
    </citation>
    <scope>NUCLEOTIDE SEQUENCE [LARGE SCALE GENOMIC DNA]</scope>
    <source>
        <strain evidence="1 2">Is-34</strain>
    </source>
</reference>
<dbReference type="AlphaFoldDB" id="A0A0A3XYP2"/>